<proteinExistence type="inferred from homology"/>
<dbReference type="InterPro" id="IPR036291">
    <property type="entry name" value="NAD(P)-bd_dom_sf"/>
</dbReference>
<dbReference type="AlphaFoldDB" id="A0A496PGA9"/>
<dbReference type="FunFam" id="3.40.50.720:FF:000084">
    <property type="entry name" value="Short-chain dehydrogenase reductase"/>
    <property type="match status" value="1"/>
</dbReference>
<dbReference type="NCBIfam" id="NF005559">
    <property type="entry name" value="PRK07231.1"/>
    <property type="match status" value="1"/>
</dbReference>
<protein>
    <submittedName>
        <fullName evidence="3">SDR family NAD(P)-dependent oxidoreductase</fullName>
    </submittedName>
</protein>
<dbReference type="NCBIfam" id="NF009466">
    <property type="entry name" value="PRK12826.1-2"/>
    <property type="match status" value="1"/>
</dbReference>
<evidence type="ECO:0000313" key="4">
    <source>
        <dbReference type="Proteomes" id="UP000273119"/>
    </source>
</evidence>
<dbReference type="PROSITE" id="PS00061">
    <property type="entry name" value="ADH_SHORT"/>
    <property type="match status" value="1"/>
</dbReference>
<dbReference type="RefSeq" id="WP_121485858.1">
    <property type="nucleotide sequence ID" value="NZ_QQXL01000008.1"/>
</dbReference>
<dbReference type="PANTHER" id="PTHR24321">
    <property type="entry name" value="DEHYDROGENASES, SHORT CHAIN"/>
    <property type="match status" value="1"/>
</dbReference>
<dbReference type="PRINTS" id="PR00081">
    <property type="entry name" value="GDHRDH"/>
</dbReference>
<reference evidence="3 4" key="1">
    <citation type="submission" date="2018-07" db="EMBL/GenBank/DDBJ databases">
        <title>Arthrobacter sp. nov., isolated from raw cow's milk with high bacterial count.</title>
        <authorList>
            <person name="Hahne J."/>
            <person name="Isele D."/>
            <person name="Lipski A."/>
        </authorList>
    </citation>
    <scope>NUCLEOTIDE SEQUENCE [LARGE SCALE GENOMIC DNA]</scope>
    <source>
        <strain evidence="3 4">JZ R-183</strain>
    </source>
</reference>
<organism evidence="3 4">
    <name type="scientific">Galactobacter caseinivorans</name>
    <dbReference type="NCBI Taxonomy" id="2676123"/>
    <lineage>
        <taxon>Bacteria</taxon>
        <taxon>Bacillati</taxon>
        <taxon>Actinomycetota</taxon>
        <taxon>Actinomycetes</taxon>
        <taxon>Micrococcales</taxon>
        <taxon>Micrococcaceae</taxon>
        <taxon>Galactobacter</taxon>
    </lineage>
</organism>
<name>A0A496PGA9_9MICC</name>
<evidence type="ECO:0000256" key="2">
    <source>
        <dbReference type="ARBA" id="ARBA00023002"/>
    </source>
</evidence>
<dbReference type="GO" id="GO:0016491">
    <property type="term" value="F:oxidoreductase activity"/>
    <property type="evidence" value="ECO:0007669"/>
    <property type="project" value="UniProtKB-KW"/>
</dbReference>
<gene>
    <name evidence="3" type="ORF">DWQ67_12010</name>
</gene>
<comment type="caution">
    <text evidence="3">The sequence shown here is derived from an EMBL/GenBank/DDBJ whole genome shotgun (WGS) entry which is preliminary data.</text>
</comment>
<dbReference type="EMBL" id="QQXL01000008">
    <property type="protein sequence ID" value="RKW69528.1"/>
    <property type="molecule type" value="Genomic_DNA"/>
</dbReference>
<dbReference type="Gene3D" id="3.40.50.720">
    <property type="entry name" value="NAD(P)-binding Rossmann-like Domain"/>
    <property type="match status" value="1"/>
</dbReference>
<dbReference type="InterPro" id="IPR002347">
    <property type="entry name" value="SDR_fam"/>
</dbReference>
<sequence length="248" mass="25344">MSFHDQSALVTGAGAGIGRAIALRLAADGAKVLVSDVNDEAGAQTADLITAAGGTALYQHANVADAAQVKALIGRAVSEFGGLTLAVNNAGVGAQPKPLHYLSDAEWQRTMDVTLTGTFQCLREELGHMVKNGGGAIVNIASIGALQSTPHLSPYGASKHGVLSLTQSVAAEYAARGIRVNAVAPGPIVTDALASLPQEAQEDYAAEVPLRRLGRPEEVADAAAFLLSERASFITGQILAVDGGALVR</sequence>
<dbReference type="Pfam" id="PF13561">
    <property type="entry name" value="adh_short_C2"/>
    <property type="match status" value="1"/>
</dbReference>
<accession>A0A496PGA9</accession>
<dbReference type="InterPro" id="IPR020904">
    <property type="entry name" value="Sc_DH/Rdtase_CS"/>
</dbReference>
<dbReference type="PANTHER" id="PTHR24321:SF14">
    <property type="entry name" value="SHORT-CHAIN TYPE DEHYDROGENASE_REDUCTASE BLR2146-RELATED"/>
    <property type="match status" value="1"/>
</dbReference>
<keyword evidence="2" id="KW-0560">Oxidoreductase</keyword>
<keyword evidence="4" id="KW-1185">Reference proteome</keyword>
<dbReference type="Proteomes" id="UP000273119">
    <property type="component" value="Unassembled WGS sequence"/>
</dbReference>
<comment type="similarity">
    <text evidence="1">Belongs to the short-chain dehydrogenases/reductases (SDR) family.</text>
</comment>
<dbReference type="PRINTS" id="PR00080">
    <property type="entry name" value="SDRFAMILY"/>
</dbReference>
<evidence type="ECO:0000256" key="1">
    <source>
        <dbReference type="ARBA" id="ARBA00006484"/>
    </source>
</evidence>
<dbReference type="SUPFAM" id="SSF51735">
    <property type="entry name" value="NAD(P)-binding Rossmann-fold domains"/>
    <property type="match status" value="1"/>
</dbReference>
<evidence type="ECO:0000313" key="3">
    <source>
        <dbReference type="EMBL" id="RKW69528.1"/>
    </source>
</evidence>